<organism evidence="2 3">
    <name type="scientific">Chelonoidis abingdonii</name>
    <name type="common">Abingdon island giant tortoise</name>
    <name type="synonym">Testudo abingdonii</name>
    <dbReference type="NCBI Taxonomy" id="106734"/>
    <lineage>
        <taxon>Eukaryota</taxon>
        <taxon>Metazoa</taxon>
        <taxon>Chordata</taxon>
        <taxon>Craniata</taxon>
        <taxon>Vertebrata</taxon>
        <taxon>Euteleostomi</taxon>
        <taxon>Archelosauria</taxon>
        <taxon>Testudinata</taxon>
        <taxon>Testudines</taxon>
        <taxon>Cryptodira</taxon>
        <taxon>Durocryptodira</taxon>
        <taxon>Testudinoidea</taxon>
        <taxon>Testudinidae</taxon>
        <taxon>Chelonoidis</taxon>
    </lineage>
</organism>
<keyword evidence="3" id="KW-1185">Reference proteome</keyword>
<keyword evidence="1" id="KW-0472">Membrane</keyword>
<evidence type="ECO:0000313" key="2">
    <source>
        <dbReference type="Ensembl" id="ENSCABP00000022308.1"/>
    </source>
</evidence>
<reference evidence="2" key="1">
    <citation type="submission" date="2025-08" db="UniProtKB">
        <authorList>
            <consortium name="Ensembl"/>
        </authorList>
    </citation>
    <scope>IDENTIFICATION</scope>
</reference>
<reference evidence="2" key="2">
    <citation type="submission" date="2025-09" db="UniProtKB">
        <authorList>
            <consortium name="Ensembl"/>
        </authorList>
    </citation>
    <scope>IDENTIFICATION</scope>
</reference>
<proteinExistence type="predicted"/>
<keyword evidence="1" id="KW-1133">Transmembrane helix</keyword>
<evidence type="ECO:0000256" key="1">
    <source>
        <dbReference type="SAM" id="Phobius"/>
    </source>
</evidence>
<dbReference type="Proteomes" id="UP000694404">
    <property type="component" value="Unplaced"/>
</dbReference>
<feature type="transmembrane region" description="Helical" evidence="1">
    <location>
        <begin position="15"/>
        <end position="36"/>
    </location>
</feature>
<dbReference type="Ensembl" id="ENSCABT00000024441.1">
    <property type="protein sequence ID" value="ENSCABP00000022308.1"/>
    <property type="gene ID" value="ENSCABG00000016442.1"/>
</dbReference>
<keyword evidence="1" id="KW-0812">Transmembrane</keyword>
<name>A0A8C0HHI4_CHEAB</name>
<evidence type="ECO:0000313" key="3">
    <source>
        <dbReference type="Proteomes" id="UP000694404"/>
    </source>
</evidence>
<accession>A0A8C0HHI4</accession>
<dbReference type="AlphaFoldDB" id="A0A8C0HHI4"/>
<protein>
    <submittedName>
        <fullName evidence="2">Uncharacterized protein</fullName>
    </submittedName>
</protein>
<sequence>MCVCVNFPSLISAGSFLFCTLLYWSLGFLPFSFASFPLFQLLSPFRAAALELLVCWVCSTSIDFAGIFTSFDHLHSAASETQARVALVRCSPS</sequence>